<dbReference type="Proteomes" id="UP000295504">
    <property type="component" value="Unassembled WGS sequence"/>
</dbReference>
<dbReference type="NCBIfam" id="TIGR00247">
    <property type="entry name" value="endolytic transglycosylase MltG"/>
    <property type="match status" value="1"/>
</dbReference>
<dbReference type="EC" id="4.2.2.29" evidence="7"/>
<reference evidence="8 9" key="1">
    <citation type="submission" date="2019-03" db="EMBL/GenBank/DDBJ databases">
        <title>Genomic Encyclopedia of Type Strains, Phase IV (KMG-IV): sequencing the most valuable type-strain genomes for metagenomic binning, comparative biology and taxonomic classification.</title>
        <authorList>
            <person name="Goeker M."/>
        </authorList>
    </citation>
    <scope>NUCLEOTIDE SEQUENCE [LARGE SCALE GENOMIC DNA]</scope>
    <source>
        <strain evidence="8 9">DSM 100013</strain>
    </source>
</reference>
<dbReference type="InterPro" id="IPR003770">
    <property type="entry name" value="MLTG-like"/>
</dbReference>
<dbReference type="PANTHER" id="PTHR30518">
    <property type="entry name" value="ENDOLYTIC MUREIN TRANSGLYCOSYLASE"/>
    <property type="match status" value="1"/>
</dbReference>
<evidence type="ECO:0000256" key="3">
    <source>
        <dbReference type="ARBA" id="ARBA00022989"/>
    </source>
</evidence>
<evidence type="ECO:0000313" key="9">
    <source>
        <dbReference type="Proteomes" id="UP000295504"/>
    </source>
</evidence>
<comment type="similarity">
    <text evidence="7">Belongs to the transglycosylase MltG family.</text>
</comment>
<dbReference type="GO" id="GO:0005886">
    <property type="term" value="C:plasma membrane"/>
    <property type="evidence" value="ECO:0007669"/>
    <property type="project" value="UniProtKB-SubCell"/>
</dbReference>
<organism evidence="8 9">
    <name type="scientific">Serpentinicella alkaliphila</name>
    <dbReference type="NCBI Taxonomy" id="1734049"/>
    <lineage>
        <taxon>Bacteria</taxon>
        <taxon>Bacillati</taxon>
        <taxon>Bacillota</taxon>
        <taxon>Clostridia</taxon>
        <taxon>Peptostreptococcales</taxon>
        <taxon>Natronincolaceae</taxon>
        <taxon>Serpentinicella</taxon>
    </lineage>
</organism>
<comment type="subcellular location">
    <subcellularLocation>
        <location evidence="7">Cell membrane</location>
        <topology evidence="7">Single-pass membrane protein</topology>
    </subcellularLocation>
</comment>
<proteinExistence type="inferred from homology"/>
<keyword evidence="9" id="KW-1185">Reference proteome</keyword>
<dbReference type="HAMAP" id="MF_02065">
    <property type="entry name" value="MltG"/>
    <property type="match status" value="1"/>
</dbReference>
<dbReference type="EMBL" id="SLYC01000023">
    <property type="protein sequence ID" value="TCQ01764.1"/>
    <property type="molecule type" value="Genomic_DNA"/>
</dbReference>
<gene>
    <name evidence="7" type="primary">mltG</name>
    <name evidence="8" type="ORF">EDD79_102339</name>
</gene>
<dbReference type="PANTHER" id="PTHR30518:SF2">
    <property type="entry name" value="ENDOLYTIC MUREIN TRANSGLYCOSYLASE"/>
    <property type="match status" value="1"/>
</dbReference>
<keyword evidence="3 7" id="KW-1133">Transmembrane helix</keyword>
<evidence type="ECO:0000256" key="6">
    <source>
        <dbReference type="ARBA" id="ARBA00023316"/>
    </source>
</evidence>
<evidence type="ECO:0000256" key="5">
    <source>
        <dbReference type="ARBA" id="ARBA00023239"/>
    </source>
</evidence>
<evidence type="ECO:0000256" key="2">
    <source>
        <dbReference type="ARBA" id="ARBA00022692"/>
    </source>
</evidence>
<comment type="function">
    <text evidence="7">Functions as a peptidoglycan terminase that cleaves nascent peptidoglycan strands endolytically to terminate their elongation.</text>
</comment>
<keyword evidence="1 7" id="KW-1003">Cell membrane</keyword>
<dbReference type="Gene3D" id="3.30.1490.480">
    <property type="entry name" value="Endolytic murein transglycosylase"/>
    <property type="match status" value="2"/>
</dbReference>
<comment type="caution">
    <text evidence="8">The sequence shown here is derived from an EMBL/GenBank/DDBJ whole genome shotgun (WGS) entry which is preliminary data.</text>
</comment>
<dbReference type="RefSeq" id="WP_132848773.1">
    <property type="nucleotide sequence ID" value="NZ_CP058648.1"/>
</dbReference>
<keyword evidence="4 7" id="KW-0472">Membrane</keyword>
<dbReference type="GO" id="GO:0071555">
    <property type="term" value="P:cell wall organization"/>
    <property type="evidence" value="ECO:0007669"/>
    <property type="project" value="UniProtKB-KW"/>
</dbReference>
<evidence type="ECO:0000256" key="7">
    <source>
        <dbReference type="HAMAP-Rule" id="MF_02065"/>
    </source>
</evidence>
<dbReference type="GO" id="GO:0008932">
    <property type="term" value="F:lytic endotransglycosylase activity"/>
    <property type="evidence" value="ECO:0007669"/>
    <property type="project" value="UniProtKB-UniRule"/>
</dbReference>
<dbReference type="GO" id="GO:0009252">
    <property type="term" value="P:peptidoglycan biosynthetic process"/>
    <property type="evidence" value="ECO:0007669"/>
    <property type="project" value="UniProtKB-UniRule"/>
</dbReference>
<accession>A0A4V2T3K3</accession>
<feature type="site" description="Important for catalytic activity" evidence="7">
    <location>
        <position position="223"/>
    </location>
</feature>
<name>A0A4V2T3K3_9FIRM</name>
<protein>
    <recommendedName>
        <fullName evidence="7">Endolytic murein transglycosylase</fullName>
        <ecNumber evidence="7">4.2.2.29</ecNumber>
    </recommendedName>
    <alternativeName>
        <fullName evidence="7">Peptidoglycan lytic transglycosylase</fullName>
    </alternativeName>
    <alternativeName>
        <fullName evidence="7">Peptidoglycan polymerization terminase</fullName>
    </alternativeName>
</protein>
<comment type="catalytic activity">
    <reaction evidence="7">
        <text>a peptidoglycan chain = a peptidoglycan chain with N-acetyl-1,6-anhydromuramyl-[peptide] at the reducing end + a peptidoglycan chain with N-acetylglucosamine at the non-reducing end.</text>
        <dbReference type="EC" id="4.2.2.29"/>
    </reaction>
</comment>
<sequence>MKQYIFKHFVYIVLILVGILFLSLTYLPSVFSVTSNSEVVEVTVSTGSSLHAVAEGLYDSGVIKSRLWFKHLAKSQNLDRSIKPGTYYISPNISLNQLLHILQEGEMEQPIIVTIPEGFTVYQIAERIERAGIGSKEDFIESTKRHFINSNLDFDTSELFYEMEGYLYPDTYYFSKRQTVDDIVLHMTSTMQKVFTEEYLERAKELNLTQHEILTIASLIEKETYHDSERELISGVIYNRLKINKLLQIDAAIIYGIGRGEKHINRVLYSHLEEPHPFNTYRRLGIPPGPIGAPSKKSIHAALYPSEHDYLYYVVGQNGHAFSKTYAEHQVNVAKYRQMVNNN</sequence>
<keyword evidence="6 7" id="KW-0961">Cell wall biogenesis/degradation</keyword>
<evidence type="ECO:0000313" key="8">
    <source>
        <dbReference type="EMBL" id="TCQ01764.1"/>
    </source>
</evidence>
<keyword evidence="2 7" id="KW-0812">Transmembrane</keyword>
<dbReference type="Gene3D" id="3.30.160.60">
    <property type="entry name" value="Classic Zinc Finger"/>
    <property type="match status" value="1"/>
</dbReference>
<feature type="transmembrane region" description="Helical" evidence="7">
    <location>
        <begin position="9"/>
        <end position="27"/>
    </location>
</feature>
<dbReference type="CDD" id="cd08010">
    <property type="entry name" value="MltG_like"/>
    <property type="match status" value="1"/>
</dbReference>
<dbReference type="Pfam" id="PF02618">
    <property type="entry name" value="YceG"/>
    <property type="match status" value="1"/>
</dbReference>
<dbReference type="AlphaFoldDB" id="A0A4V2T3K3"/>
<dbReference type="OrthoDB" id="9814591at2"/>
<evidence type="ECO:0000256" key="1">
    <source>
        <dbReference type="ARBA" id="ARBA00022475"/>
    </source>
</evidence>
<evidence type="ECO:0000256" key="4">
    <source>
        <dbReference type="ARBA" id="ARBA00023136"/>
    </source>
</evidence>
<keyword evidence="5 7" id="KW-0456">Lyase</keyword>